<organism evidence="2 3">
    <name type="scientific">Conexibacter woesei (strain DSM 14684 / CCUG 47730 / CIP 108061 / JCM 11494 / NBRC 100937 / ID131577)</name>
    <dbReference type="NCBI Taxonomy" id="469383"/>
    <lineage>
        <taxon>Bacteria</taxon>
        <taxon>Bacillati</taxon>
        <taxon>Actinomycetota</taxon>
        <taxon>Thermoleophilia</taxon>
        <taxon>Solirubrobacterales</taxon>
        <taxon>Conexibacteraceae</taxon>
        <taxon>Conexibacter</taxon>
    </lineage>
</organism>
<dbReference type="Pfam" id="PF00581">
    <property type="entry name" value="Rhodanese"/>
    <property type="match status" value="1"/>
</dbReference>
<accession>D3FA22</accession>
<reference evidence="3" key="2">
    <citation type="submission" date="2010-01" db="EMBL/GenBank/DDBJ databases">
        <title>The complete genome of Conexibacter woesei DSM 14684.</title>
        <authorList>
            <consortium name="US DOE Joint Genome Institute (JGI-PGF)"/>
            <person name="Lucas S."/>
            <person name="Copeland A."/>
            <person name="Lapidus A."/>
            <person name="Glavina del Rio T."/>
            <person name="Dalin E."/>
            <person name="Tice H."/>
            <person name="Bruce D."/>
            <person name="Goodwin L."/>
            <person name="Pitluck S."/>
            <person name="Kyrpides N."/>
            <person name="Mavromatis K."/>
            <person name="Ivanova N."/>
            <person name="Mikhailova N."/>
            <person name="Chertkov O."/>
            <person name="Brettin T."/>
            <person name="Detter J.C."/>
            <person name="Han C."/>
            <person name="Larimer F."/>
            <person name="Land M."/>
            <person name="Hauser L."/>
            <person name="Markowitz V."/>
            <person name="Cheng J.-F."/>
            <person name="Hugenholtz P."/>
            <person name="Woyke T."/>
            <person name="Wu D."/>
            <person name="Pukall R."/>
            <person name="Steenblock K."/>
            <person name="Schneider S."/>
            <person name="Klenk H.-P."/>
            <person name="Eisen J.A."/>
        </authorList>
    </citation>
    <scope>NUCLEOTIDE SEQUENCE [LARGE SCALE GENOMIC DNA]</scope>
    <source>
        <strain evidence="3">DSM 14684 / CIP 108061 / JCM 11494 / NBRC 100937 / ID131577</strain>
    </source>
</reference>
<dbReference type="PANTHER" id="PTHR43031">
    <property type="entry name" value="FAD-DEPENDENT OXIDOREDUCTASE"/>
    <property type="match status" value="1"/>
</dbReference>
<dbReference type="EMBL" id="CP001854">
    <property type="protein sequence ID" value="ADB53117.1"/>
    <property type="molecule type" value="Genomic_DNA"/>
</dbReference>
<dbReference type="AlphaFoldDB" id="D3FA22"/>
<name>D3FA22_CONWI</name>
<proteinExistence type="predicted"/>
<dbReference type="InterPro" id="IPR001763">
    <property type="entry name" value="Rhodanese-like_dom"/>
</dbReference>
<dbReference type="KEGG" id="cwo:Cwoe_4704"/>
<dbReference type="RefSeq" id="WP_012936168.1">
    <property type="nucleotide sequence ID" value="NC_013739.1"/>
</dbReference>
<dbReference type="Proteomes" id="UP000008229">
    <property type="component" value="Chromosome"/>
</dbReference>
<feature type="domain" description="Rhodanese" evidence="1">
    <location>
        <begin position="19"/>
        <end position="106"/>
    </location>
</feature>
<reference evidence="2 3" key="1">
    <citation type="journal article" date="2010" name="Stand. Genomic Sci.">
        <title>Complete genome sequence of Conexibacter woesei type strain (ID131577).</title>
        <authorList>
            <person name="Pukall R."/>
            <person name="Lapidus A."/>
            <person name="Glavina Del Rio T."/>
            <person name="Copeland A."/>
            <person name="Tice H."/>
            <person name="Cheng J.-F."/>
            <person name="Lucas S."/>
            <person name="Chen F."/>
            <person name="Nolan M."/>
            <person name="Bruce D."/>
            <person name="Goodwin L."/>
            <person name="Pitluck S."/>
            <person name="Mavromatis K."/>
            <person name="Ivanova N."/>
            <person name="Ovchinnikova G."/>
            <person name="Pati A."/>
            <person name="Chen A."/>
            <person name="Palaniappan K."/>
            <person name="Land M."/>
            <person name="Hauser L."/>
            <person name="Chang Y.-J."/>
            <person name="Jeffries C.D."/>
            <person name="Chain P."/>
            <person name="Meincke L."/>
            <person name="Sims D."/>
            <person name="Brettin T."/>
            <person name="Detter J.C."/>
            <person name="Rohde M."/>
            <person name="Goeker M."/>
            <person name="Bristow J."/>
            <person name="Eisen J.A."/>
            <person name="Markowitz V."/>
            <person name="Kyrpides N.C."/>
            <person name="Klenk H.-P."/>
            <person name="Hugenholtz P."/>
        </authorList>
    </citation>
    <scope>NUCLEOTIDE SEQUENCE [LARGE SCALE GENOMIC DNA]</scope>
    <source>
        <strain evidence="3">DSM 14684 / CIP 108061 / JCM 11494 / NBRC 100937 / ID131577</strain>
    </source>
</reference>
<dbReference type="eggNOG" id="COG0607">
    <property type="taxonomic scope" value="Bacteria"/>
</dbReference>
<dbReference type="InterPro" id="IPR050229">
    <property type="entry name" value="GlpE_sulfurtransferase"/>
</dbReference>
<keyword evidence="3" id="KW-1185">Reference proteome</keyword>
<dbReference type="PANTHER" id="PTHR43031:SF1">
    <property type="entry name" value="PYRIDINE NUCLEOTIDE-DISULPHIDE OXIDOREDUCTASE"/>
    <property type="match status" value="1"/>
</dbReference>
<dbReference type="SMART" id="SM00450">
    <property type="entry name" value="RHOD"/>
    <property type="match status" value="1"/>
</dbReference>
<dbReference type="Gene3D" id="3.40.250.10">
    <property type="entry name" value="Rhodanese-like domain"/>
    <property type="match status" value="1"/>
</dbReference>
<dbReference type="PROSITE" id="PS50206">
    <property type="entry name" value="RHODANESE_3"/>
    <property type="match status" value="1"/>
</dbReference>
<dbReference type="InterPro" id="IPR036873">
    <property type="entry name" value="Rhodanese-like_dom_sf"/>
</dbReference>
<sequence length="114" mass="12076">MSNPVEHTPAEVQALLAEDPDGVQLVDVREPHEHEAGAIAGAKHVPLQQLMTAAEQLDPNRPVIFYCRVGGRSAMATDAFRASGWDARNMTGGIVGWVDGGLPLSDPDGVVADH</sequence>
<dbReference type="HOGENOM" id="CLU_089574_13_0_11"/>
<evidence type="ECO:0000313" key="2">
    <source>
        <dbReference type="EMBL" id="ADB53117.1"/>
    </source>
</evidence>
<dbReference type="STRING" id="469383.Cwoe_4704"/>
<dbReference type="SUPFAM" id="SSF52821">
    <property type="entry name" value="Rhodanese/Cell cycle control phosphatase"/>
    <property type="match status" value="1"/>
</dbReference>
<protein>
    <submittedName>
        <fullName evidence="2">Rhodanese domain protein</fullName>
    </submittedName>
</protein>
<evidence type="ECO:0000259" key="1">
    <source>
        <dbReference type="PROSITE" id="PS50206"/>
    </source>
</evidence>
<evidence type="ECO:0000313" key="3">
    <source>
        <dbReference type="Proteomes" id="UP000008229"/>
    </source>
</evidence>
<dbReference type="OrthoDB" id="9800872at2"/>
<gene>
    <name evidence="2" type="ordered locus">Cwoe_4704</name>
</gene>
<dbReference type="CDD" id="cd00158">
    <property type="entry name" value="RHOD"/>
    <property type="match status" value="1"/>
</dbReference>